<evidence type="ECO:0000313" key="2">
    <source>
        <dbReference type="Proteomes" id="UP000010959"/>
    </source>
</evidence>
<dbReference type="EMBL" id="AMWG01000140">
    <property type="protein sequence ID" value="ELP30902.1"/>
    <property type="molecule type" value="Genomic_DNA"/>
</dbReference>
<protein>
    <submittedName>
        <fullName evidence="1">Uncharacterized protein</fullName>
    </submittedName>
</protein>
<proteinExistence type="predicted"/>
<sequence length="97" mass="11218">MRVTVRASLDSATCFREKTACVANKICYGKRIFCMLFHFVRDDAHVLLPSTIKSTLQRRLQTSAVTLGFFNVFAVTRVQRVVIATQTSRRRDMFTRR</sequence>
<gene>
    <name evidence="1" type="ORF">RBSWK_05168</name>
</gene>
<dbReference type="AlphaFoldDB" id="L7CB85"/>
<organism evidence="1 2">
    <name type="scientific">Rhodopirellula baltica SWK14</name>
    <dbReference type="NCBI Taxonomy" id="993516"/>
    <lineage>
        <taxon>Bacteria</taxon>
        <taxon>Pseudomonadati</taxon>
        <taxon>Planctomycetota</taxon>
        <taxon>Planctomycetia</taxon>
        <taxon>Pirellulales</taxon>
        <taxon>Pirellulaceae</taxon>
        <taxon>Rhodopirellula</taxon>
    </lineage>
</organism>
<reference evidence="1 2" key="1">
    <citation type="journal article" date="2013" name="Mar. Genomics">
        <title>Expression of sulfatases in Rhodopirellula baltica and the diversity of sulfatases in the genus Rhodopirellula.</title>
        <authorList>
            <person name="Wegner C.E."/>
            <person name="Richter-Heitmann T."/>
            <person name="Klindworth A."/>
            <person name="Klockow C."/>
            <person name="Richter M."/>
            <person name="Achstetter T."/>
            <person name="Glockner F.O."/>
            <person name="Harder J."/>
        </authorList>
    </citation>
    <scope>NUCLEOTIDE SEQUENCE [LARGE SCALE GENOMIC DNA]</scope>
    <source>
        <strain evidence="1 2">SWK14</strain>
    </source>
</reference>
<evidence type="ECO:0000313" key="1">
    <source>
        <dbReference type="EMBL" id="ELP30902.1"/>
    </source>
</evidence>
<comment type="caution">
    <text evidence="1">The sequence shown here is derived from an EMBL/GenBank/DDBJ whole genome shotgun (WGS) entry which is preliminary data.</text>
</comment>
<dbReference type="Proteomes" id="UP000010959">
    <property type="component" value="Unassembled WGS sequence"/>
</dbReference>
<name>L7CB85_RHOBT</name>
<accession>L7CB85</accession>